<comment type="caution">
    <text evidence="1">The sequence shown here is derived from an EMBL/GenBank/DDBJ whole genome shotgun (WGS) entry which is preliminary data.</text>
</comment>
<protein>
    <submittedName>
        <fullName evidence="1">Uncharacterized protein</fullName>
    </submittedName>
</protein>
<accession>A0A0F9QGJ5</accession>
<name>A0A0F9QGJ5_9ZZZZ</name>
<reference evidence="1" key="1">
    <citation type="journal article" date="2015" name="Nature">
        <title>Complex archaea that bridge the gap between prokaryotes and eukaryotes.</title>
        <authorList>
            <person name="Spang A."/>
            <person name="Saw J.H."/>
            <person name="Jorgensen S.L."/>
            <person name="Zaremba-Niedzwiedzka K."/>
            <person name="Martijn J."/>
            <person name="Lind A.E."/>
            <person name="van Eijk R."/>
            <person name="Schleper C."/>
            <person name="Guy L."/>
            <person name="Ettema T.J."/>
        </authorList>
    </citation>
    <scope>NUCLEOTIDE SEQUENCE</scope>
</reference>
<dbReference type="EMBL" id="LAZR01004050">
    <property type="protein sequence ID" value="KKN12271.1"/>
    <property type="molecule type" value="Genomic_DNA"/>
</dbReference>
<gene>
    <name evidence="1" type="ORF">LCGC14_1018230</name>
</gene>
<sequence>MVERLVSRDLLELPETAKERVMGYFSNGTEGDIYSEKYCEKCVHPKIARFGERTYFTVTMKSINQIPSSMN</sequence>
<dbReference type="AlphaFoldDB" id="A0A0F9QGJ5"/>
<evidence type="ECO:0000313" key="1">
    <source>
        <dbReference type="EMBL" id="KKN12271.1"/>
    </source>
</evidence>
<proteinExistence type="predicted"/>
<organism evidence="1">
    <name type="scientific">marine sediment metagenome</name>
    <dbReference type="NCBI Taxonomy" id="412755"/>
    <lineage>
        <taxon>unclassified sequences</taxon>
        <taxon>metagenomes</taxon>
        <taxon>ecological metagenomes</taxon>
    </lineage>
</organism>